<comment type="caution">
    <text evidence="5">The sequence shown here is derived from an EMBL/GenBank/DDBJ whole genome shotgun (WGS) entry which is preliminary data.</text>
</comment>
<feature type="domain" description="AMP-binding enzyme C-terminal" evidence="4">
    <location>
        <begin position="414"/>
        <end position="491"/>
    </location>
</feature>
<dbReference type="PANTHER" id="PTHR43201:SF5">
    <property type="entry name" value="MEDIUM-CHAIN ACYL-COA LIGASE ACSF2, MITOCHONDRIAL"/>
    <property type="match status" value="1"/>
</dbReference>
<keyword evidence="6" id="KW-1185">Reference proteome</keyword>
<dbReference type="InterPro" id="IPR025110">
    <property type="entry name" value="AMP-bd_C"/>
</dbReference>
<dbReference type="SUPFAM" id="SSF56801">
    <property type="entry name" value="Acetyl-CoA synthetase-like"/>
    <property type="match status" value="1"/>
</dbReference>
<dbReference type="EMBL" id="JBHSBN010000014">
    <property type="protein sequence ID" value="MFC4108233.1"/>
    <property type="molecule type" value="Genomic_DNA"/>
</dbReference>
<dbReference type="Proteomes" id="UP001595868">
    <property type="component" value="Unassembled WGS sequence"/>
</dbReference>
<evidence type="ECO:0000256" key="1">
    <source>
        <dbReference type="ARBA" id="ARBA00006432"/>
    </source>
</evidence>
<dbReference type="InterPro" id="IPR045851">
    <property type="entry name" value="AMP-bd_C_sf"/>
</dbReference>
<dbReference type="InterPro" id="IPR000873">
    <property type="entry name" value="AMP-dep_synth/lig_dom"/>
</dbReference>
<dbReference type="PANTHER" id="PTHR43201">
    <property type="entry name" value="ACYL-COA SYNTHETASE"/>
    <property type="match status" value="1"/>
</dbReference>
<reference evidence="6" key="1">
    <citation type="journal article" date="2019" name="Int. J. Syst. Evol. Microbiol.">
        <title>The Global Catalogue of Microorganisms (GCM) 10K type strain sequencing project: providing services to taxonomists for standard genome sequencing and annotation.</title>
        <authorList>
            <consortium name="The Broad Institute Genomics Platform"/>
            <consortium name="The Broad Institute Genome Sequencing Center for Infectious Disease"/>
            <person name="Wu L."/>
            <person name="Ma J."/>
        </authorList>
    </citation>
    <scope>NUCLEOTIDE SEQUENCE [LARGE SCALE GENOMIC DNA]</scope>
    <source>
        <strain evidence="6">2902at01</strain>
    </source>
</reference>
<gene>
    <name evidence="5" type="ORF">ACFOX0_20155</name>
</gene>
<sequence length="504" mass="53050">MSAAPFTWTVARQFDWVAGRHPGSTALVDDAGEQSYRELARRVGALAGHLGTAVGGGRVGIYVSNRREWAETFLAGQLAGVGVVPVNERYQGQELRHIVEDAGIELLVSDLAGHRGDVLAGLRGDVDVLAVGPDYERALTRAPGAPAGRDNPESSVLYTSGTTALPKGVWLSQANQALGTWLGPSVLLGLTAADTVLITTPLAHRVGQVRLLGGLLTGCRTVLSADARPGTFVDTVARHRATVTGMVPTIARDIAVSGRAGDRLASLRVFSVTGEAMTAELRESVARMLPDTELWTFFASTETGLATALPPSEFTRRPTSSGRPLPGVEVAVLGPTGTAVPVGEGEILVRSGPPGSFAVSGGYVGHAADTAFVDADGWFHTGDIGRLDEDGWLAVTGRSKDMILSGGFNIAAQEVEGVLRQHPAVRDAAVTGEPDERFGEQVVAWIVTDPAYGHRVSGDELRDFTASRVASFKKPRVVRFVSELPRTATGKVAKWQLRGDGTAS</sequence>
<dbReference type="Pfam" id="PF13193">
    <property type="entry name" value="AMP-binding_C"/>
    <property type="match status" value="1"/>
</dbReference>
<evidence type="ECO:0000256" key="2">
    <source>
        <dbReference type="ARBA" id="ARBA00022598"/>
    </source>
</evidence>
<dbReference type="InterPro" id="IPR042099">
    <property type="entry name" value="ANL_N_sf"/>
</dbReference>
<protein>
    <submittedName>
        <fullName evidence="5">Class I adenylate-forming enzyme family protein</fullName>
    </submittedName>
</protein>
<keyword evidence="2" id="KW-0436">Ligase</keyword>
<dbReference type="RefSeq" id="WP_377548201.1">
    <property type="nucleotide sequence ID" value="NZ_JBHSBN010000014.1"/>
</dbReference>
<proteinExistence type="inferred from homology"/>
<evidence type="ECO:0000313" key="6">
    <source>
        <dbReference type="Proteomes" id="UP001595868"/>
    </source>
</evidence>
<accession>A0ABV8KQ07</accession>
<dbReference type="Gene3D" id="3.30.300.30">
    <property type="match status" value="1"/>
</dbReference>
<evidence type="ECO:0000313" key="5">
    <source>
        <dbReference type="EMBL" id="MFC4108233.1"/>
    </source>
</evidence>
<name>A0ABV8KQ07_9ACTN</name>
<dbReference type="Pfam" id="PF00501">
    <property type="entry name" value="AMP-binding"/>
    <property type="match status" value="1"/>
</dbReference>
<evidence type="ECO:0000259" key="4">
    <source>
        <dbReference type="Pfam" id="PF13193"/>
    </source>
</evidence>
<comment type="similarity">
    <text evidence="1">Belongs to the ATP-dependent AMP-binding enzyme family.</text>
</comment>
<dbReference type="Gene3D" id="3.40.50.12780">
    <property type="entry name" value="N-terminal domain of ligase-like"/>
    <property type="match status" value="1"/>
</dbReference>
<evidence type="ECO:0000259" key="3">
    <source>
        <dbReference type="Pfam" id="PF00501"/>
    </source>
</evidence>
<feature type="domain" description="AMP-dependent synthetase/ligase" evidence="3">
    <location>
        <begin position="14"/>
        <end position="351"/>
    </location>
</feature>
<organism evidence="5 6">
    <name type="scientific">Micromonospora zhanjiangensis</name>
    <dbReference type="NCBI Taxonomy" id="1522057"/>
    <lineage>
        <taxon>Bacteria</taxon>
        <taxon>Bacillati</taxon>
        <taxon>Actinomycetota</taxon>
        <taxon>Actinomycetes</taxon>
        <taxon>Micromonosporales</taxon>
        <taxon>Micromonosporaceae</taxon>
        <taxon>Micromonospora</taxon>
    </lineage>
</organism>